<reference evidence="2 3" key="1">
    <citation type="submission" date="2016-10" db="EMBL/GenBank/DDBJ databases">
        <authorList>
            <person name="de Groot N.N."/>
        </authorList>
    </citation>
    <scope>NUCLEOTIDE SEQUENCE [LARGE SCALE GENOMIC DNA]</scope>
    <source>
        <strain evidence="2 3">DSM 12130</strain>
    </source>
</reference>
<evidence type="ECO:0000256" key="1">
    <source>
        <dbReference type="SAM" id="Phobius"/>
    </source>
</evidence>
<keyword evidence="1" id="KW-0812">Transmembrane</keyword>
<dbReference type="EMBL" id="FNJI01000028">
    <property type="protein sequence ID" value="SDP60164.1"/>
    <property type="molecule type" value="Genomic_DNA"/>
</dbReference>
<organism evidence="2 3">
    <name type="scientific">Desulforhopalus singaporensis</name>
    <dbReference type="NCBI Taxonomy" id="91360"/>
    <lineage>
        <taxon>Bacteria</taxon>
        <taxon>Pseudomonadati</taxon>
        <taxon>Thermodesulfobacteriota</taxon>
        <taxon>Desulfobulbia</taxon>
        <taxon>Desulfobulbales</taxon>
        <taxon>Desulfocapsaceae</taxon>
        <taxon>Desulforhopalus</taxon>
    </lineage>
</organism>
<dbReference type="STRING" id="91360.SAMN05660330_03340"/>
<dbReference type="RefSeq" id="WP_092224880.1">
    <property type="nucleotide sequence ID" value="NZ_FNJI01000028.1"/>
</dbReference>
<protein>
    <recommendedName>
        <fullName evidence="4">GPR1/FUN34/yaaH family protein</fullName>
    </recommendedName>
</protein>
<feature type="transmembrane region" description="Helical" evidence="1">
    <location>
        <begin position="41"/>
        <end position="61"/>
    </location>
</feature>
<gene>
    <name evidence="2" type="ORF">SAMN05660330_03340</name>
</gene>
<dbReference type="Proteomes" id="UP000199073">
    <property type="component" value="Unassembled WGS sequence"/>
</dbReference>
<evidence type="ECO:0008006" key="4">
    <source>
        <dbReference type="Google" id="ProtNLM"/>
    </source>
</evidence>
<feature type="transmembrane region" description="Helical" evidence="1">
    <location>
        <begin position="134"/>
        <end position="155"/>
    </location>
</feature>
<accession>A0A1H0U1W0</accession>
<dbReference type="AlphaFoldDB" id="A0A1H0U1W0"/>
<evidence type="ECO:0000313" key="3">
    <source>
        <dbReference type="Proteomes" id="UP000199073"/>
    </source>
</evidence>
<name>A0A1H0U1W0_9BACT</name>
<keyword evidence="1" id="KW-0472">Membrane</keyword>
<proteinExistence type="predicted"/>
<keyword evidence="1" id="KW-1133">Transmembrane helix</keyword>
<feature type="transmembrane region" description="Helical" evidence="1">
    <location>
        <begin position="73"/>
        <end position="95"/>
    </location>
</feature>
<keyword evidence="3" id="KW-1185">Reference proteome</keyword>
<evidence type="ECO:0000313" key="2">
    <source>
        <dbReference type="EMBL" id="SDP60164.1"/>
    </source>
</evidence>
<feature type="transmembrane region" description="Helical" evidence="1">
    <location>
        <begin position="161"/>
        <end position="182"/>
    </location>
</feature>
<dbReference type="OrthoDB" id="9787939at2"/>
<feature type="transmembrane region" description="Helical" evidence="1">
    <location>
        <begin position="107"/>
        <end position="127"/>
    </location>
</feature>
<sequence length="210" mass="22724">MDDNINVNVKVADAGPAGWMAYSMATLIAWPSLCGMVNDRALLFMAAISLACTIPYLTAGISQLRLSNVAGGVTWIYFGAFFAFCSAECYLISYFAPIYQWQLDPRILGFEWAVLAMVLILTTPVFIKYSPAAASLSVLAADIGLATLALIYWGYTEFIPVSGWSFFVAGVFGIIMTVGGIFDGAGMKFPMGRPLGSYLQRRLSVEEVAS</sequence>